<dbReference type="RefSeq" id="WP_170193592.1">
    <property type="nucleotide sequence ID" value="NZ_JABBNB010000006.1"/>
</dbReference>
<keyword evidence="9" id="KW-1185">Reference proteome</keyword>
<proteinExistence type="predicted"/>
<dbReference type="PIRSF" id="PIRSF006060">
    <property type="entry name" value="AA_transporter"/>
    <property type="match status" value="1"/>
</dbReference>
<feature type="transmembrane region" description="Helical" evidence="7">
    <location>
        <begin position="166"/>
        <end position="184"/>
    </location>
</feature>
<protein>
    <submittedName>
        <fullName evidence="8">APC family permease</fullName>
    </submittedName>
</protein>
<keyword evidence="2" id="KW-0813">Transport</keyword>
<feature type="transmembrane region" description="Helical" evidence="7">
    <location>
        <begin position="317"/>
        <end position="333"/>
    </location>
</feature>
<evidence type="ECO:0000256" key="3">
    <source>
        <dbReference type="ARBA" id="ARBA00022475"/>
    </source>
</evidence>
<evidence type="ECO:0000256" key="5">
    <source>
        <dbReference type="ARBA" id="ARBA00022989"/>
    </source>
</evidence>
<feature type="transmembrane region" description="Helical" evidence="7">
    <location>
        <begin position="50"/>
        <end position="72"/>
    </location>
</feature>
<evidence type="ECO:0000256" key="6">
    <source>
        <dbReference type="ARBA" id="ARBA00023136"/>
    </source>
</evidence>
<feature type="transmembrane region" description="Helical" evidence="7">
    <location>
        <begin position="93"/>
        <end position="116"/>
    </location>
</feature>
<dbReference type="PANTHER" id="PTHR42770">
    <property type="entry name" value="AMINO ACID TRANSPORTER-RELATED"/>
    <property type="match status" value="1"/>
</dbReference>
<evidence type="ECO:0000256" key="1">
    <source>
        <dbReference type="ARBA" id="ARBA00004651"/>
    </source>
</evidence>
<evidence type="ECO:0000256" key="4">
    <source>
        <dbReference type="ARBA" id="ARBA00022692"/>
    </source>
</evidence>
<name>A0A848KSH8_9ACTN</name>
<organism evidence="8 9">
    <name type="scientific">Gordonia asplenii</name>
    <dbReference type="NCBI Taxonomy" id="2725283"/>
    <lineage>
        <taxon>Bacteria</taxon>
        <taxon>Bacillati</taxon>
        <taxon>Actinomycetota</taxon>
        <taxon>Actinomycetes</taxon>
        <taxon>Mycobacteriales</taxon>
        <taxon>Gordoniaceae</taxon>
        <taxon>Gordonia</taxon>
    </lineage>
</organism>
<dbReference type="Proteomes" id="UP000550729">
    <property type="component" value="Unassembled WGS sequence"/>
</dbReference>
<reference evidence="8 9" key="1">
    <citation type="submission" date="2020-04" db="EMBL/GenBank/DDBJ databases">
        <title>Gordonia sp. nov. TBRC 11910.</title>
        <authorList>
            <person name="Suriyachadkun C."/>
        </authorList>
    </citation>
    <scope>NUCLEOTIDE SEQUENCE [LARGE SCALE GENOMIC DNA]</scope>
    <source>
        <strain evidence="8 9">TBRC 11910</strain>
    </source>
</reference>
<keyword evidence="5 7" id="KW-1133">Transmembrane helix</keyword>
<evidence type="ECO:0000313" key="8">
    <source>
        <dbReference type="EMBL" id="NMO01089.1"/>
    </source>
</evidence>
<comment type="subcellular location">
    <subcellularLocation>
        <location evidence="1">Cell membrane</location>
        <topology evidence="1">Multi-pass membrane protein</topology>
    </subcellularLocation>
</comment>
<feature type="transmembrane region" description="Helical" evidence="7">
    <location>
        <begin position="265"/>
        <end position="285"/>
    </location>
</feature>
<feature type="transmembrane region" description="Helical" evidence="7">
    <location>
        <begin position="238"/>
        <end position="259"/>
    </location>
</feature>
<feature type="transmembrane region" description="Helical" evidence="7">
    <location>
        <begin position="368"/>
        <end position="392"/>
    </location>
</feature>
<feature type="transmembrane region" description="Helical" evidence="7">
    <location>
        <begin position="196"/>
        <end position="217"/>
    </location>
</feature>
<evidence type="ECO:0000313" key="9">
    <source>
        <dbReference type="Proteomes" id="UP000550729"/>
    </source>
</evidence>
<accession>A0A848KSH8</accession>
<dbReference type="GO" id="GO:0022857">
    <property type="term" value="F:transmembrane transporter activity"/>
    <property type="evidence" value="ECO:0007669"/>
    <property type="project" value="InterPro"/>
</dbReference>
<evidence type="ECO:0000256" key="7">
    <source>
        <dbReference type="SAM" id="Phobius"/>
    </source>
</evidence>
<dbReference type="PANTHER" id="PTHR42770:SF15">
    <property type="entry name" value="GLUTAMATE_GAMMA-AMINOBUTYRATE ANTIPORTER-RELATED"/>
    <property type="match status" value="1"/>
</dbReference>
<comment type="caution">
    <text evidence="8">The sequence shown here is derived from an EMBL/GenBank/DDBJ whole genome shotgun (WGS) entry which is preliminary data.</text>
</comment>
<keyword evidence="3" id="KW-1003">Cell membrane</keyword>
<dbReference type="Pfam" id="PF13520">
    <property type="entry name" value="AA_permease_2"/>
    <property type="match status" value="1"/>
</dbReference>
<evidence type="ECO:0000256" key="2">
    <source>
        <dbReference type="ARBA" id="ARBA00022448"/>
    </source>
</evidence>
<dbReference type="Gene3D" id="1.20.1740.10">
    <property type="entry name" value="Amino acid/polyamine transporter I"/>
    <property type="match status" value="1"/>
</dbReference>
<dbReference type="GO" id="GO:0005886">
    <property type="term" value="C:plasma membrane"/>
    <property type="evidence" value="ECO:0007669"/>
    <property type="project" value="UniProtKB-SubCell"/>
</dbReference>
<feature type="transmembrane region" description="Helical" evidence="7">
    <location>
        <begin position="457"/>
        <end position="479"/>
    </location>
</feature>
<feature type="transmembrane region" description="Helical" evidence="7">
    <location>
        <begin position="25"/>
        <end position="44"/>
    </location>
</feature>
<keyword evidence="4 7" id="KW-0812">Transmembrane</keyword>
<dbReference type="InterPro" id="IPR002293">
    <property type="entry name" value="AA/rel_permease1"/>
</dbReference>
<dbReference type="InterPro" id="IPR050367">
    <property type="entry name" value="APC_superfamily"/>
</dbReference>
<sequence>MSTEFTQLAQEQTGHLRKSLGRFDIVFLIVAAVVSVEVLGQVSGYGAQTFTWALILAATFLLPYGLIFAEVGGAFTGEGGVYVWVRTAFGRKAAALASLLTWVTQPVWVGGSMAFIAAETWAHYVSGITPNSITDYVFKICFVWLTVLAAIISLKRGKWIPTMGAICKIVFLLLFLGTTVVYAVRNGVTGLSLGDFSPTIAGLLGVTPLLLFSYLGFESGNSAAGEMKNPARDVPISIARACALAVGCYLLPILAILLVVPADKITGIGGLMEAVATVFSVYGAATNVMLTIAAVMFAVILVTQGAAWMIISDRMQAMAAADGAFFGGFFGYFSPRLGTPTRVNFASGVIATVFMIAAMQLSGSSGAIFGVVLSISISTYLLSYLIVLPAVARLRTHFPDVERPFRVPVGDRGFVALCMLCLVWVVLGAWVAVFPGTLEALFGISYDFTKTWGVSPATFEIFTLGTLAVLGAIGAVGYVRGKPVRRGVSNFDAPRPAELVSDVEAG</sequence>
<feature type="transmembrane region" description="Helical" evidence="7">
    <location>
        <begin position="292"/>
        <end position="311"/>
    </location>
</feature>
<dbReference type="AlphaFoldDB" id="A0A848KSH8"/>
<feature type="transmembrane region" description="Helical" evidence="7">
    <location>
        <begin position="413"/>
        <end position="437"/>
    </location>
</feature>
<gene>
    <name evidence="8" type="ORF">HH308_07650</name>
</gene>
<dbReference type="EMBL" id="JABBNB010000006">
    <property type="protein sequence ID" value="NMO01089.1"/>
    <property type="molecule type" value="Genomic_DNA"/>
</dbReference>
<keyword evidence="6 7" id="KW-0472">Membrane</keyword>
<feature type="transmembrane region" description="Helical" evidence="7">
    <location>
        <begin position="136"/>
        <end position="154"/>
    </location>
</feature>
<feature type="transmembrane region" description="Helical" evidence="7">
    <location>
        <begin position="345"/>
        <end position="362"/>
    </location>
</feature>